<protein>
    <recommendedName>
        <fullName evidence="1">FIST domain-containing protein</fullName>
    </recommendedName>
</protein>
<gene>
    <name evidence="2" type="ORF">PBAH0796_LOCUS20392</name>
</gene>
<feature type="domain" description="FIST" evidence="1">
    <location>
        <begin position="152"/>
        <end position="384"/>
    </location>
</feature>
<evidence type="ECO:0000313" key="2">
    <source>
        <dbReference type="EMBL" id="CAD8371493.1"/>
    </source>
</evidence>
<accession>A0A7S0AT04</accession>
<evidence type="ECO:0000259" key="1">
    <source>
        <dbReference type="Pfam" id="PF08495"/>
    </source>
</evidence>
<dbReference type="AlphaFoldDB" id="A0A7S0AT04"/>
<organism evidence="2">
    <name type="scientific">Pyrodinium bahamense</name>
    <dbReference type="NCBI Taxonomy" id="73915"/>
    <lineage>
        <taxon>Eukaryota</taxon>
        <taxon>Sar</taxon>
        <taxon>Alveolata</taxon>
        <taxon>Dinophyceae</taxon>
        <taxon>Gonyaulacales</taxon>
        <taxon>Pyrocystaceae</taxon>
        <taxon>Pyrodinium</taxon>
    </lineage>
</organism>
<proteinExistence type="predicted"/>
<dbReference type="Pfam" id="PF08495">
    <property type="entry name" value="FIST"/>
    <property type="match status" value="1"/>
</dbReference>
<name>A0A7S0AT04_9DINO</name>
<sequence>MHAPLAGEHLVLRASSQPSAWSGGMLSAARRAHPQVAQGGNPSLGPCAAVGLWRGFPATTPNGASVPPLQAPAPGLLAVATLATLAASGRRSGIAPLAHRRGRRSSLTQRLGVGDPVFASILSTQKSWRAAIGEIKAEANYLIRSYPKKDWDFGVAFVSGYEGTSIVDVARALDKELGTKGALLGVAVDGAGGQLIDGSRGAAKPGEADGIVLTAVQLPEPSEGATGLQRAKPFFIGKKEMMEISQLVCQIQGQTRVRGSTDPPTVRAWRRYLGAEEGQPKGILLFVDPMSTKFTVQSVLASLDLAFPKAVKFGGVCADLLPSQIRVVAAKNGEFVASDEPGIAGLLLPSSCSVHALTTPGSVSVGPELRVTLAKGQVVKEINDLAATKALDEVTSEVEPLQRLLIQRSGFLLGFEAPETVDSTKSKEYDDLWGSSERAPSYAQLAKQAHGSDWLVRSIDPLPNGTIVVQREDLKRVPRRVGAAWLRCQLHVADHRWARREMQLMIQRYLGARMMLSRATPPIGAIVCACPSWSSGEEDEEEVGVTELREAFGEHLPIARAVTHGEVAPTGVALGGVDQRRTARLGHTCSCCLLSYEP</sequence>
<dbReference type="InterPro" id="IPR013702">
    <property type="entry name" value="FIST_domain_N"/>
</dbReference>
<reference evidence="2" key="1">
    <citation type="submission" date="2021-01" db="EMBL/GenBank/DDBJ databases">
        <authorList>
            <person name="Corre E."/>
            <person name="Pelletier E."/>
            <person name="Niang G."/>
            <person name="Scheremetjew M."/>
            <person name="Finn R."/>
            <person name="Kale V."/>
            <person name="Holt S."/>
            <person name="Cochrane G."/>
            <person name="Meng A."/>
            <person name="Brown T."/>
            <person name="Cohen L."/>
        </authorList>
    </citation>
    <scope>NUCLEOTIDE SEQUENCE</scope>
    <source>
        <strain evidence="2">Pbaha01</strain>
    </source>
</reference>
<dbReference type="EMBL" id="HBEG01033382">
    <property type="protein sequence ID" value="CAD8371493.1"/>
    <property type="molecule type" value="Transcribed_RNA"/>
</dbReference>